<dbReference type="AlphaFoldDB" id="A0A8F2IHV7"/>
<proteinExistence type="predicted"/>
<dbReference type="EMBL" id="MT872800">
    <property type="protein sequence ID" value="QWS78747.1"/>
    <property type="molecule type" value="Genomic_DNA"/>
</dbReference>
<evidence type="ECO:0000313" key="1">
    <source>
        <dbReference type="EMBL" id="QWS78747.1"/>
    </source>
</evidence>
<name>A0A8F2IHV7_9MOLU</name>
<protein>
    <submittedName>
        <fullName evidence="1">Uncharacterized protein</fullName>
    </submittedName>
</protein>
<organism evidence="1">
    <name type="scientific">Mycoplasma anserisalpingitidis</name>
    <dbReference type="NCBI Taxonomy" id="519450"/>
    <lineage>
        <taxon>Bacteria</taxon>
        <taxon>Bacillati</taxon>
        <taxon>Mycoplasmatota</taxon>
        <taxon>Mollicutes</taxon>
        <taxon>Mycoplasmataceae</taxon>
        <taxon>Mycoplasma</taxon>
    </lineage>
</organism>
<sequence length="84" mass="10101">MIYPNKRRLDLIEWLRKNDNTLYENHSKLQKFLFLYECFTKISGETPDFSHLKGDLSGPIFVDVKDYYVKNKKIFDEEGKHLID</sequence>
<reference evidence="1" key="1">
    <citation type="journal article" date="2021" name="Infect. Genet. Evol.">
        <title>Novel prophage-like sequences in Mycoplasma anserisalpingitidis.</title>
        <authorList>
            <person name="Kovacs A.B."/>
            <person name="Wehmann E."/>
            <person name="Svab D."/>
            <person name="Beko K."/>
            <person name="Grozner D."/>
            <person name="Mitter A."/>
            <person name="Bali K."/>
            <person name="Morrow C.J."/>
            <person name="Banyai K."/>
            <person name="Gyuranecz M."/>
        </authorList>
    </citation>
    <scope>NUCLEOTIDE SEQUENCE</scope>
    <source>
        <strain evidence="1">MYCAV34</strain>
    </source>
</reference>
<accession>A0A8F2IHV7</accession>